<feature type="region of interest" description="Disordered" evidence="1">
    <location>
        <begin position="32"/>
        <end position="54"/>
    </location>
</feature>
<evidence type="ECO:0000313" key="5">
    <source>
        <dbReference type="EMBL" id="MDD0814746.1"/>
    </source>
</evidence>
<evidence type="ECO:0000259" key="4">
    <source>
        <dbReference type="SMART" id="SM00978"/>
    </source>
</evidence>
<keyword evidence="2" id="KW-0812">Transmembrane</keyword>
<dbReference type="Pfam" id="PF04280">
    <property type="entry name" value="Tim44"/>
    <property type="match status" value="1"/>
</dbReference>
<evidence type="ECO:0000256" key="2">
    <source>
        <dbReference type="SAM" id="Phobius"/>
    </source>
</evidence>
<dbReference type="EMBL" id="JAQSIO010000003">
    <property type="protein sequence ID" value="MDD0814746.1"/>
    <property type="molecule type" value="Genomic_DNA"/>
</dbReference>
<protein>
    <submittedName>
        <fullName evidence="5">Tim44-like domain-containing protein</fullName>
    </submittedName>
</protein>
<keyword evidence="2" id="KW-0472">Membrane</keyword>
<feature type="signal peptide" evidence="3">
    <location>
        <begin position="1"/>
        <end position="22"/>
    </location>
</feature>
<feature type="domain" description="Tim44-like" evidence="4">
    <location>
        <begin position="183"/>
        <end position="313"/>
    </location>
</feature>
<sequence length="315" mass="32453">MKKFLSLLAVVFSLGLASLSMEAEAAKRMGAGKSVGTQRESVQNKAPAAPAAQASPSAAPAAGAAAASKPSWAGPLAGLAAGLGIAALASHFGFGDELASMMMMGLLAFAVMALIGFVLRRRAQTQKSEGQMPPGLVPASIGSGAPLADNAQAPQAQNTYKVSMPSSASATSAGSGSLIGSALQPTGSTVSVPADFDQAGFERHAKSNFIRLQAAYDSGVVDDLRDFTSPEMLAQLKQELSERGTASQRGEVLQLNAKVLEVVQEPQGYLVSVQFTGFIRYGAGIDDEVFDEVWHLSKPLTGQGGWVVAGIQQLD</sequence>
<keyword evidence="3" id="KW-0732">Signal</keyword>
<evidence type="ECO:0000313" key="6">
    <source>
        <dbReference type="Proteomes" id="UP001528672"/>
    </source>
</evidence>
<evidence type="ECO:0000256" key="1">
    <source>
        <dbReference type="SAM" id="MobiDB-lite"/>
    </source>
</evidence>
<keyword evidence="6" id="KW-1185">Reference proteome</keyword>
<dbReference type="SMART" id="SM00978">
    <property type="entry name" value="Tim44"/>
    <property type="match status" value="1"/>
</dbReference>
<feature type="chain" id="PRO_5046312122" evidence="3">
    <location>
        <begin position="23"/>
        <end position="315"/>
    </location>
</feature>
<name>A0ABT5ME98_9BURK</name>
<dbReference type="PANTHER" id="PTHR41542">
    <property type="entry name" value="BLL5807 PROTEIN"/>
    <property type="match status" value="1"/>
</dbReference>
<keyword evidence="2" id="KW-1133">Transmembrane helix</keyword>
<feature type="transmembrane region" description="Helical" evidence="2">
    <location>
        <begin position="98"/>
        <end position="119"/>
    </location>
</feature>
<organism evidence="5 6">
    <name type="scientific">Curvibacter microcysteis</name>
    <dbReference type="NCBI Taxonomy" id="3026419"/>
    <lineage>
        <taxon>Bacteria</taxon>
        <taxon>Pseudomonadati</taxon>
        <taxon>Pseudomonadota</taxon>
        <taxon>Betaproteobacteria</taxon>
        <taxon>Burkholderiales</taxon>
        <taxon>Comamonadaceae</taxon>
        <taxon>Curvibacter</taxon>
    </lineage>
</organism>
<dbReference type="InterPro" id="IPR032710">
    <property type="entry name" value="NTF2-like_dom_sf"/>
</dbReference>
<proteinExistence type="predicted"/>
<comment type="caution">
    <text evidence="5">The sequence shown here is derived from an EMBL/GenBank/DDBJ whole genome shotgun (WGS) entry which is preliminary data.</text>
</comment>
<feature type="compositionally biased region" description="Polar residues" evidence="1">
    <location>
        <begin position="35"/>
        <end position="44"/>
    </location>
</feature>
<dbReference type="Proteomes" id="UP001528672">
    <property type="component" value="Unassembled WGS sequence"/>
</dbReference>
<dbReference type="RefSeq" id="WP_273926418.1">
    <property type="nucleotide sequence ID" value="NZ_JAQSIO010000003.1"/>
</dbReference>
<accession>A0ABT5ME98</accession>
<reference evidence="5 6" key="1">
    <citation type="submission" date="2023-02" db="EMBL/GenBank/DDBJ databases">
        <title>Bacterial whole genome sequence for Curvibacter sp. HBC28.</title>
        <authorList>
            <person name="Le V."/>
            <person name="Ko S.-R."/>
            <person name="Ahn C.-Y."/>
            <person name="Oh H.-M."/>
        </authorList>
    </citation>
    <scope>NUCLEOTIDE SEQUENCE [LARGE SCALE GENOMIC DNA]</scope>
    <source>
        <strain evidence="5 6">HBC28</strain>
    </source>
</reference>
<dbReference type="SUPFAM" id="SSF54427">
    <property type="entry name" value="NTF2-like"/>
    <property type="match status" value="1"/>
</dbReference>
<dbReference type="PANTHER" id="PTHR41542:SF1">
    <property type="entry name" value="BLL5807 PROTEIN"/>
    <property type="match status" value="1"/>
</dbReference>
<dbReference type="InterPro" id="IPR007379">
    <property type="entry name" value="Tim44-like_dom"/>
</dbReference>
<evidence type="ECO:0000256" key="3">
    <source>
        <dbReference type="SAM" id="SignalP"/>
    </source>
</evidence>
<gene>
    <name evidence="5" type="ORF">PSQ39_08905</name>
</gene>